<evidence type="ECO:0000313" key="6">
    <source>
        <dbReference type="EMBL" id="KAL3288192.1"/>
    </source>
</evidence>
<accession>A0ABD2PBW2</accession>
<comment type="similarity">
    <text evidence="2 4">Belongs to the AB hydrolase superfamily. Lipase family.</text>
</comment>
<gene>
    <name evidence="6" type="ORF">HHI36_002642</name>
</gene>
<dbReference type="PANTHER" id="PTHR11610">
    <property type="entry name" value="LIPASE"/>
    <property type="match status" value="1"/>
</dbReference>
<dbReference type="InterPro" id="IPR000734">
    <property type="entry name" value="TAG_lipase"/>
</dbReference>
<dbReference type="SUPFAM" id="SSF53474">
    <property type="entry name" value="alpha/beta-Hydrolases"/>
    <property type="match status" value="2"/>
</dbReference>
<dbReference type="Pfam" id="PF00151">
    <property type="entry name" value="Lipase"/>
    <property type="match status" value="2"/>
</dbReference>
<organism evidence="6 7">
    <name type="scientific">Cryptolaemus montrouzieri</name>
    <dbReference type="NCBI Taxonomy" id="559131"/>
    <lineage>
        <taxon>Eukaryota</taxon>
        <taxon>Metazoa</taxon>
        <taxon>Ecdysozoa</taxon>
        <taxon>Arthropoda</taxon>
        <taxon>Hexapoda</taxon>
        <taxon>Insecta</taxon>
        <taxon>Pterygota</taxon>
        <taxon>Neoptera</taxon>
        <taxon>Endopterygota</taxon>
        <taxon>Coleoptera</taxon>
        <taxon>Polyphaga</taxon>
        <taxon>Cucujiformia</taxon>
        <taxon>Coccinelloidea</taxon>
        <taxon>Coccinellidae</taxon>
        <taxon>Scymninae</taxon>
        <taxon>Scymnini</taxon>
        <taxon>Cryptolaemus</taxon>
    </lineage>
</organism>
<dbReference type="Gene3D" id="3.40.50.1820">
    <property type="entry name" value="alpha/beta hydrolase"/>
    <property type="match status" value="2"/>
</dbReference>
<proteinExistence type="inferred from homology"/>
<evidence type="ECO:0000313" key="7">
    <source>
        <dbReference type="Proteomes" id="UP001516400"/>
    </source>
</evidence>
<name>A0ABD2PBW2_9CUCU</name>
<feature type="domain" description="Lipase" evidence="5">
    <location>
        <begin position="75"/>
        <end position="300"/>
    </location>
</feature>
<feature type="domain" description="Lipase" evidence="5">
    <location>
        <begin position="324"/>
        <end position="602"/>
    </location>
</feature>
<comment type="subcellular location">
    <subcellularLocation>
        <location evidence="1">Secreted</location>
    </subcellularLocation>
</comment>
<dbReference type="InterPro" id="IPR013818">
    <property type="entry name" value="Lipase"/>
</dbReference>
<evidence type="ECO:0000259" key="5">
    <source>
        <dbReference type="Pfam" id="PF00151"/>
    </source>
</evidence>
<reference evidence="6 7" key="1">
    <citation type="journal article" date="2021" name="BMC Biol.">
        <title>Horizontally acquired antibacterial genes associated with adaptive radiation of ladybird beetles.</title>
        <authorList>
            <person name="Li H.S."/>
            <person name="Tang X.F."/>
            <person name="Huang Y.H."/>
            <person name="Xu Z.Y."/>
            <person name="Chen M.L."/>
            <person name="Du X.Y."/>
            <person name="Qiu B.Y."/>
            <person name="Chen P.T."/>
            <person name="Zhang W."/>
            <person name="Slipinski A."/>
            <person name="Escalona H.E."/>
            <person name="Waterhouse R.M."/>
            <person name="Zwick A."/>
            <person name="Pang H."/>
        </authorList>
    </citation>
    <scope>NUCLEOTIDE SEQUENCE [LARGE SCALE GENOMIC DNA]</scope>
    <source>
        <strain evidence="6">SYSU2018</strain>
    </source>
</reference>
<dbReference type="PANTHER" id="PTHR11610:SF173">
    <property type="entry name" value="LIPASE DOMAIN-CONTAINING PROTEIN-RELATED"/>
    <property type="match status" value="1"/>
</dbReference>
<evidence type="ECO:0000256" key="4">
    <source>
        <dbReference type="RuleBase" id="RU004262"/>
    </source>
</evidence>
<sequence length="625" mass="71462">MKDDGILALAPIFDYIDKHLPREIYDTLKYMFERITEVVGPPVDIRQMGFFLHTSEDKEYDDNNIDPLNPIEIAQTNGMIYFLIHGWSQSRKNTPWYRPLTEILLEQNPRAHVVQVDWSEPAAPYYSLAAFNTESVGNHIANLIYKLIEEYEIPLEKIVVIGHSLGGQIAGWIGKKFFELTNVKLPRIIALDPAAPLFRKRIAERRLNKHDAEVVQVVHSGGMKLGFAEPCGTIDFFPNGGISQPDCGKIDFYNLSSVEESLYCSHQRSYEFFVKAVKAPDEFMAEKCKDYDHFKQHECEDIHVSLGDLKTMETGLFDLVDTYFKQQFSEDDVNLYIYTPKTFGHPRMRAKIETIAKTNGTIFYIVHGYQVNGRVHWYKTLSDAIIEKYPDSLVAQVDWEKFASGIYFLPASYTKDVANKKLHNYVILKLKYLGTKLARMIKGLVYDHGVASDRIVLIGHSLGAQICGWAGRKYIEMTGKKLSRIVALDPAQPLFKGVQLKKRLNRNDAMVVMVIHTDAILGYAEPCGTIDFFANGGRFQPGCLEDLSLKRLLTCSHRRAYQYFIEALKKPEFFMAKGCHTLKDCQKLKTYENADSVSLGDMETNKTGLYFLKTSKYPPYYIQNI</sequence>
<keyword evidence="7" id="KW-1185">Reference proteome</keyword>
<dbReference type="GO" id="GO:0005576">
    <property type="term" value="C:extracellular region"/>
    <property type="evidence" value="ECO:0007669"/>
    <property type="project" value="UniProtKB-SubCell"/>
</dbReference>
<dbReference type="EMBL" id="JABFTP020000185">
    <property type="protein sequence ID" value="KAL3288192.1"/>
    <property type="molecule type" value="Genomic_DNA"/>
</dbReference>
<dbReference type="InterPro" id="IPR029058">
    <property type="entry name" value="AB_hydrolase_fold"/>
</dbReference>
<dbReference type="Proteomes" id="UP001516400">
    <property type="component" value="Unassembled WGS sequence"/>
</dbReference>
<evidence type="ECO:0000256" key="3">
    <source>
        <dbReference type="ARBA" id="ARBA00022525"/>
    </source>
</evidence>
<dbReference type="PRINTS" id="PR00821">
    <property type="entry name" value="TAGLIPASE"/>
</dbReference>
<evidence type="ECO:0000256" key="1">
    <source>
        <dbReference type="ARBA" id="ARBA00004613"/>
    </source>
</evidence>
<keyword evidence="3" id="KW-0964">Secreted</keyword>
<evidence type="ECO:0000256" key="2">
    <source>
        <dbReference type="ARBA" id="ARBA00010701"/>
    </source>
</evidence>
<protein>
    <recommendedName>
        <fullName evidence="5">Lipase domain-containing protein</fullName>
    </recommendedName>
</protein>
<comment type="caution">
    <text evidence="6">The sequence shown here is derived from an EMBL/GenBank/DDBJ whole genome shotgun (WGS) entry which is preliminary data.</text>
</comment>
<dbReference type="AlphaFoldDB" id="A0ABD2PBW2"/>